<evidence type="ECO:0000313" key="3">
    <source>
        <dbReference type="Proteomes" id="UP000318349"/>
    </source>
</evidence>
<accession>A0A557SMQ8</accession>
<dbReference type="AlphaFoldDB" id="A0A557SMQ8"/>
<protein>
    <recommendedName>
        <fullName evidence="4">PBP domain-containing protein</fullName>
    </recommendedName>
</protein>
<feature type="chain" id="PRO_5022108323" description="PBP domain-containing protein" evidence="1">
    <location>
        <begin position="22"/>
        <end position="476"/>
    </location>
</feature>
<organism evidence="2 3">
    <name type="scientific">Denitromonas halophila</name>
    <dbReference type="NCBI Taxonomy" id="1629404"/>
    <lineage>
        <taxon>Bacteria</taxon>
        <taxon>Pseudomonadati</taxon>
        <taxon>Pseudomonadota</taxon>
        <taxon>Betaproteobacteria</taxon>
        <taxon>Rhodocyclales</taxon>
        <taxon>Zoogloeaceae</taxon>
        <taxon>Denitromonas</taxon>
    </lineage>
</organism>
<comment type="caution">
    <text evidence="2">The sequence shown here is derived from an EMBL/GenBank/DDBJ whole genome shotgun (WGS) entry which is preliminary data.</text>
</comment>
<dbReference type="Proteomes" id="UP000318349">
    <property type="component" value="Unassembled WGS sequence"/>
</dbReference>
<proteinExistence type="predicted"/>
<name>A0A557SMQ8_9RHOO</name>
<reference evidence="2 3" key="1">
    <citation type="submission" date="2019-07" db="EMBL/GenBank/DDBJ databases">
        <title>The pathways for chlorine oxyanion respiration interact through the shared metabolite chlorate.</title>
        <authorList>
            <person name="Barnum T.P."/>
            <person name="Cheng Y."/>
            <person name="Hill K.A."/>
            <person name="Lucas L.N."/>
            <person name="Carlson H.K."/>
            <person name="Coates J.D."/>
        </authorList>
    </citation>
    <scope>NUCLEOTIDE SEQUENCE [LARGE SCALE GENOMIC DNA]</scope>
    <source>
        <strain evidence="2 3">SFB-1</strain>
    </source>
</reference>
<gene>
    <name evidence="2" type="ORF">FHP89_05435</name>
</gene>
<evidence type="ECO:0008006" key="4">
    <source>
        <dbReference type="Google" id="ProtNLM"/>
    </source>
</evidence>
<feature type="signal peptide" evidence="1">
    <location>
        <begin position="1"/>
        <end position="21"/>
    </location>
</feature>
<keyword evidence="1" id="KW-0732">Signal</keyword>
<sequence>MKIKQIALGCALAAAAIGAQAASAINGHTVIFFSGASAPDKFMADISTSVLTGAVQYRGVNGDNSINGNYNAFVGEANNIPGVANGTKLAIIKRSEGGSERGVGPVGQQLNIRTMDLNDCDLVAKTCKLMGDDQAGVGGLVPDMGVSDVEPAMFVGLGVNVPSDGAETPANLFAEVQPVNQLMFGIVATNSIPATTHLSRVGYGNLLSGKYETWGQFSASLNDGAAEDNVVVCRRVPGSGTQASYNMYFNNFPCGSASNATTPIAGVFDSDFAAFNGNGDGSEASPFEIDPSLATGKVVIENSGSGDVRNCLKAANGRTEHTAKGADGFWYTVKFQNGTKPYRAIGVLSADSYGKESGWAFRMLDGAGTYNLATNTASVGATGVAPSKANLVSGAYDFVLELSMQHAGLTGVKKAVFSEMVRRAGSTTYTGDTTGTFTTVPNAFATLPQIGDAVAQPTLVARHTRLANSCAPLKKF</sequence>
<evidence type="ECO:0000256" key="1">
    <source>
        <dbReference type="SAM" id="SignalP"/>
    </source>
</evidence>
<dbReference type="EMBL" id="VMNI01000005">
    <property type="protein sequence ID" value="TVO78630.1"/>
    <property type="molecule type" value="Genomic_DNA"/>
</dbReference>
<evidence type="ECO:0000313" key="2">
    <source>
        <dbReference type="EMBL" id="TVO78630.1"/>
    </source>
</evidence>